<dbReference type="InterPro" id="IPR050770">
    <property type="entry name" value="Intradiol_RC_Dioxygenase"/>
</dbReference>
<evidence type="ECO:0000256" key="3">
    <source>
        <dbReference type="ARBA" id="ARBA00023002"/>
    </source>
</evidence>
<dbReference type="OrthoDB" id="539222at2759"/>
<name>A0A1Y1IK09_KLENI</name>
<evidence type="ECO:0000259" key="4">
    <source>
        <dbReference type="PROSITE" id="PS00083"/>
    </source>
</evidence>
<accession>A0A1Y1IK09</accession>
<dbReference type="PROSITE" id="PS00083">
    <property type="entry name" value="INTRADIOL_DIOXYGENAS"/>
    <property type="match status" value="1"/>
</dbReference>
<evidence type="ECO:0000256" key="2">
    <source>
        <dbReference type="ARBA" id="ARBA00022964"/>
    </source>
</evidence>
<dbReference type="Proteomes" id="UP000054558">
    <property type="component" value="Unassembled WGS sequence"/>
</dbReference>
<keyword evidence="6" id="KW-1185">Reference proteome</keyword>
<evidence type="ECO:0000313" key="5">
    <source>
        <dbReference type="EMBL" id="GAQ89471.1"/>
    </source>
</evidence>
<dbReference type="OMA" id="WRPQHIH"/>
<dbReference type="PANTHER" id="PTHR33711">
    <property type="entry name" value="DIOXYGENASE, PUTATIVE (AFU_ORTHOLOGUE AFUA_2G02910)-RELATED"/>
    <property type="match status" value="1"/>
</dbReference>
<dbReference type="GO" id="GO:0051213">
    <property type="term" value="F:dioxygenase activity"/>
    <property type="evidence" value="ECO:0000318"/>
    <property type="project" value="GO_Central"/>
</dbReference>
<dbReference type="Pfam" id="PF00775">
    <property type="entry name" value="Dioxygenase_C"/>
    <property type="match status" value="1"/>
</dbReference>
<dbReference type="EMBL" id="DF237476">
    <property type="protein sequence ID" value="GAQ89471.1"/>
    <property type="molecule type" value="Genomic_DNA"/>
</dbReference>
<keyword evidence="2" id="KW-0223">Dioxygenase</keyword>
<evidence type="ECO:0000313" key="6">
    <source>
        <dbReference type="Proteomes" id="UP000054558"/>
    </source>
</evidence>
<proteinExistence type="inferred from homology"/>
<gene>
    <name evidence="5" type="ORF">KFL_005270030</name>
</gene>
<dbReference type="InterPro" id="IPR015889">
    <property type="entry name" value="Intradiol_dOase_core"/>
</dbReference>
<comment type="similarity">
    <text evidence="1">Belongs to the intradiol ring-cleavage dioxygenase family.</text>
</comment>
<feature type="domain" description="Intradiol ring-cleavage dioxygenases" evidence="4">
    <location>
        <begin position="79"/>
        <end position="107"/>
    </location>
</feature>
<evidence type="ECO:0000256" key="1">
    <source>
        <dbReference type="ARBA" id="ARBA00007825"/>
    </source>
</evidence>
<keyword evidence="3" id="KW-0560">Oxidoreductase</keyword>
<reference evidence="5 6" key="1">
    <citation type="journal article" date="2014" name="Nat. Commun.">
        <title>Klebsormidium flaccidum genome reveals primary factors for plant terrestrial adaptation.</title>
        <authorList>
            <person name="Hori K."/>
            <person name="Maruyama F."/>
            <person name="Fujisawa T."/>
            <person name="Togashi T."/>
            <person name="Yamamoto N."/>
            <person name="Seo M."/>
            <person name="Sato S."/>
            <person name="Yamada T."/>
            <person name="Mori H."/>
            <person name="Tajima N."/>
            <person name="Moriyama T."/>
            <person name="Ikeuchi M."/>
            <person name="Watanabe M."/>
            <person name="Wada H."/>
            <person name="Kobayashi K."/>
            <person name="Saito M."/>
            <person name="Masuda T."/>
            <person name="Sasaki-Sekimoto Y."/>
            <person name="Mashiguchi K."/>
            <person name="Awai K."/>
            <person name="Shimojima M."/>
            <person name="Masuda S."/>
            <person name="Iwai M."/>
            <person name="Nobusawa T."/>
            <person name="Narise T."/>
            <person name="Kondo S."/>
            <person name="Saito H."/>
            <person name="Sato R."/>
            <person name="Murakawa M."/>
            <person name="Ihara Y."/>
            <person name="Oshima-Yamada Y."/>
            <person name="Ohtaka K."/>
            <person name="Satoh M."/>
            <person name="Sonobe K."/>
            <person name="Ishii M."/>
            <person name="Ohtani R."/>
            <person name="Kanamori-Sato M."/>
            <person name="Honoki R."/>
            <person name="Miyazaki D."/>
            <person name="Mochizuki H."/>
            <person name="Umetsu J."/>
            <person name="Higashi K."/>
            <person name="Shibata D."/>
            <person name="Kamiya Y."/>
            <person name="Sato N."/>
            <person name="Nakamura Y."/>
            <person name="Tabata S."/>
            <person name="Ida S."/>
            <person name="Kurokawa K."/>
            <person name="Ohta H."/>
        </authorList>
    </citation>
    <scope>NUCLEOTIDE SEQUENCE [LARGE SCALE GENOMIC DNA]</scope>
    <source>
        <strain evidence="5 6">NIES-2285</strain>
    </source>
</reference>
<sequence length="246" mass="27193">MRVVLHRVLMAPTPDSVSSEKTYPAPAVCVDSKGRDTPFTPVQTSGPFYPLHMSHEDVDNDLTITHRGAPRALGQVIYIRGRVTDHAGRPVAGARIEVWQACASGKYNHPGDDNPLPLDPNFKYFGRASSDEHGRYVFKSVKPSAYAPSPEGEYGYLAKDPAEVRPAHVHFKVYKDGYKTLITQMYFEGDPFLKTDRIVQALAPEKRGLVIIAAEWPQPQDEPASHSYAFNIVMEQQDMPDGAAGA</sequence>
<dbReference type="GO" id="GO:0016702">
    <property type="term" value="F:oxidoreductase activity, acting on single donors with incorporation of molecular oxygen, incorporation of two atoms of oxygen"/>
    <property type="evidence" value="ECO:0007669"/>
    <property type="project" value="InterPro"/>
</dbReference>
<dbReference type="AlphaFoldDB" id="A0A1Y1IK09"/>
<dbReference type="InterPro" id="IPR000627">
    <property type="entry name" value="Intradiol_dOase_C"/>
</dbReference>
<protein>
    <recommendedName>
        <fullName evidence="4">Intradiol ring-cleavage dioxygenases domain-containing protein</fullName>
    </recommendedName>
</protein>
<dbReference type="PANTHER" id="PTHR33711:SF10">
    <property type="entry name" value="INTRADIOL RING-CLEAVAGE DIOXYGENASES DOMAIN-CONTAINING PROTEIN"/>
    <property type="match status" value="1"/>
</dbReference>
<organism evidence="5 6">
    <name type="scientific">Klebsormidium nitens</name>
    <name type="common">Green alga</name>
    <name type="synonym">Ulothrix nitens</name>
    <dbReference type="NCBI Taxonomy" id="105231"/>
    <lineage>
        <taxon>Eukaryota</taxon>
        <taxon>Viridiplantae</taxon>
        <taxon>Streptophyta</taxon>
        <taxon>Klebsormidiophyceae</taxon>
        <taxon>Klebsormidiales</taxon>
        <taxon>Klebsormidiaceae</taxon>
        <taxon>Klebsormidium</taxon>
    </lineage>
</organism>
<dbReference type="Gene3D" id="2.60.130.10">
    <property type="entry name" value="Aromatic compound dioxygenase"/>
    <property type="match status" value="1"/>
</dbReference>
<dbReference type="GO" id="GO:0008199">
    <property type="term" value="F:ferric iron binding"/>
    <property type="evidence" value="ECO:0007669"/>
    <property type="project" value="InterPro"/>
</dbReference>
<dbReference type="SUPFAM" id="SSF49482">
    <property type="entry name" value="Aromatic compound dioxygenase"/>
    <property type="match status" value="1"/>
</dbReference>